<dbReference type="GO" id="GO:0003700">
    <property type="term" value="F:DNA-binding transcription factor activity"/>
    <property type="evidence" value="ECO:0007669"/>
    <property type="project" value="InterPro"/>
</dbReference>
<organism evidence="5 6">
    <name type="scientific">Lactobacillus kullabergensis</name>
    <dbReference type="NCBI Taxonomy" id="1218493"/>
    <lineage>
        <taxon>Bacteria</taxon>
        <taxon>Bacillati</taxon>
        <taxon>Bacillota</taxon>
        <taxon>Bacilli</taxon>
        <taxon>Lactobacillales</taxon>
        <taxon>Lactobacillaceae</taxon>
        <taxon>Lactobacillus</taxon>
    </lineage>
</organism>
<dbReference type="InterPro" id="IPR036388">
    <property type="entry name" value="WH-like_DNA-bd_sf"/>
</dbReference>
<dbReference type="Proteomes" id="UP000033533">
    <property type="component" value="Unassembled WGS sequence"/>
</dbReference>
<comment type="caution">
    <text evidence="5">The sequence shown here is derived from an EMBL/GenBank/DDBJ whole genome shotgun (WGS) entry which is preliminary data.</text>
</comment>
<keyword evidence="3" id="KW-0804">Transcription</keyword>
<dbReference type="PANTHER" id="PTHR42756:SF1">
    <property type="entry name" value="TRANSCRIPTIONAL REPRESSOR OF EMRAB OPERON"/>
    <property type="match status" value="1"/>
</dbReference>
<dbReference type="EMBL" id="JXBY01000025">
    <property type="protein sequence ID" value="KJY54522.1"/>
    <property type="molecule type" value="Genomic_DNA"/>
</dbReference>
<evidence type="ECO:0000313" key="6">
    <source>
        <dbReference type="Proteomes" id="UP000033533"/>
    </source>
</evidence>
<evidence type="ECO:0000259" key="4">
    <source>
        <dbReference type="PROSITE" id="PS50995"/>
    </source>
</evidence>
<evidence type="ECO:0000256" key="2">
    <source>
        <dbReference type="ARBA" id="ARBA00023125"/>
    </source>
</evidence>
<gene>
    <name evidence="5" type="ORF">JF76_15420</name>
</gene>
<dbReference type="STRING" id="1218493.JF76_15420"/>
<dbReference type="PROSITE" id="PS01117">
    <property type="entry name" value="HTH_MARR_1"/>
    <property type="match status" value="1"/>
</dbReference>
<feature type="domain" description="HTH marR-type" evidence="4">
    <location>
        <begin position="1"/>
        <end position="142"/>
    </location>
</feature>
<reference evidence="5 6" key="1">
    <citation type="submission" date="2014-12" db="EMBL/GenBank/DDBJ databases">
        <title>Comparative genomics of the lactic acid bacteria isolated from the honey bee gut.</title>
        <authorList>
            <person name="Ellegaard K.M."/>
            <person name="Tamarit D."/>
            <person name="Javelind E."/>
            <person name="Olofsson T."/>
            <person name="Andersson S.G."/>
            <person name="Vasquez A."/>
        </authorList>
    </citation>
    <scope>NUCLEOTIDE SEQUENCE [LARGE SCALE GENOMIC DNA]</scope>
    <source>
        <strain evidence="5 6">Biut2</strain>
    </source>
</reference>
<dbReference type="SMART" id="SM00347">
    <property type="entry name" value="HTH_MARR"/>
    <property type="match status" value="1"/>
</dbReference>
<sequence>MLLETSLKRINNLLSTVYSDIMKVEERELRKSEFKDISLRELHAIDAITMYEHKTSSQVASELMVTAGSLSTMVNNLVRKGYVIRINGEDDRRIIRLGLTSRGRLIYRAHDSFHRHMVKKFIAGFDNEQVAIIERALLNLRAFLEFPPRIDNKRSVN</sequence>
<accession>A0A0F4L6Q7</accession>
<dbReference type="PANTHER" id="PTHR42756">
    <property type="entry name" value="TRANSCRIPTIONAL REGULATOR, MARR"/>
    <property type="match status" value="1"/>
</dbReference>
<dbReference type="PATRIC" id="fig|1218493.3.peg.1615"/>
<protein>
    <submittedName>
        <fullName evidence="5">Transcriptional regulator of fatty acid biosynthesis FabT</fullName>
    </submittedName>
</protein>
<name>A0A0F4L6Q7_9LACO</name>
<dbReference type="InterPro" id="IPR000835">
    <property type="entry name" value="HTH_MarR-typ"/>
</dbReference>
<dbReference type="Pfam" id="PF12802">
    <property type="entry name" value="MarR_2"/>
    <property type="match status" value="1"/>
</dbReference>
<keyword evidence="2" id="KW-0238">DNA-binding</keyword>
<dbReference type="InterPro" id="IPR036390">
    <property type="entry name" value="WH_DNA-bd_sf"/>
</dbReference>
<dbReference type="InterPro" id="IPR023187">
    <property type="entry name" value="Tscrpt_reg_MarR-type_CS"/>
</dbReference>
<proteinExistence type="predicted"/>
<dbReference type="OrthoDB" id="5461037at2"/>
<dbReference type="AlphaFoldDB" id="A0A0F4L6Q7"/>
<keyword evidence="1" id="KW-0805">Transcription regulation</keyword>
<dbReference type="Gene3D" id="1.10.10.10">
    <property type="entry name" value="Winged helix-like DNA-binding domain superfamily/Winged helix DNA-binding domain"/>
    <property type="match status" value="1"/>
</dbReference>
<evidence type="ECO:0000256" key="3">
    <source>
        <dbReference type="ARBA" id="ARBA00023163"/>
    </source>
</evidence>
<dbReference type="RefSeq" id="WP_084600351.1">
    <property type="nucleotide sequence ID" value="NZ_JBHSZS010000026.1"/>
</dbReference>
<dbReference type="HOGENOM" id="CLU_083287_11_1_9"/>
<dbReference type="GO" id="GO:0003677">
    <property type="term" value="F:DNA binding"/>
    <property type="evidence" value="ECO:0007669"/>
    <property type="project" value="UniProtKB-KW"/>
</dbReference>
<dbReference type="PRINTS" id="PR00598">
    <property type="entry name" value="HTHMARR"/>
</dbReference>
<dbReference type="SUPFAM" id="SSF46785">
    <property type="entry name" value="Winged helix' DNA-binding domain"/>
    <property type="match status" value="1"/>
</dbReference>
<dbReference type="PROSITE" id="PS50995">
    <property type="entry name" value="HTH_MARR_2"/>
    <property type="match status" value="1"/>
</dbReference>
<evidence type="ECO:0000313" key="5">
    <source>
        <dbReference type="EMBL" id="KJY54522.1"/>
    </source>
</evidence>
<evidence type="ECO:0000256" key="1">
    <source>
        <dbReference type="ARBA" id="ARBA00023015"/>
    </source>
</evidence>